<evidence type="ECO:0000313" key="10">
    <source>
        <dbReference type="Proteomes" id="UP000005740"/>
    </source>
</evidence>
<dbReference type="PANTHER" id="PTHR23511">
    <property type="entry name" value="SYNAPTIC VESICLE GLYCOPROTEIN 2"/>
    <property type="match status" value="1"/>
</dbReference>
<evidence type="ECO:0000256" key="6">
    <source>
        <dbReference type="ARBA" id="ARBA00023136"/>
    </source>
</evidence>
<dbReference type="PROSITE" id="PS00217">
    <property type="entry name" value="SUGAR_TRANSPORT_2"/>
    <property type="match status" value="1"/>
</dbReference>
<name>D0C9Y3_ACIB2</name>
<dbReference type="PROSITE" id="PS50850">
    <property type="entry name" value="MFS"/>
    <property type="match status" value="1"/>
</dbReference>
<dbReference type="Gene3D" id="1.20.1250.20">
    <property type="entry name" value="MFS general substrate transporter like domains"/>
    <property type="match status" value="1"/>
</dbReference>
<evidence type="ECO:0000256" key="7">
    <source>
        <dbReference type="SAM" id="Phobius"/>
    </source>
</evidence>
<feature type="transmembrane region" description="Helical" evidence="7">
    <location>
        <begin position="279"/>
        <end position="303"/>
    </location>
</feature>
<feature type="transmembrane region" description="Helical" evidence="7">
    <location>
        <begin position="434"/>
        <end position="455"/>
    </location>
</feature>
<feature type="transmembrane region" description="Helical" evidence="7">
    <location>
        <begin position="107"/>
        <end position="126"/>
    </location>
</feature>
<keyword evidence="4 7" id="KW-0812">Transmembrane</keyword>
<dbReference type="CDD" id="cd17316">
    <property type="entry name" value="MFS_SV2_like"/>
    <property type="match status" value="1"/>
</dbReference>
<dbReference type="Pfam" id="PF00083">
    <property type="entry name" value="Sugar_tr"/>
    <property type="match status" value="1"/>
</dbReference>
<feature type="transmembrane region" description="Helical" evidence="7">
    <location>
        <begin position="132"/>
        <end position="153"/>
    </location>
</feature>
<feature type="domain" description="Major facilitator superfamily (MFS) profile" evidence="8">
    <location>
        <begin position="41"/>
        <end position="458"/>
    </location>
</feature>
<feature type="transmembrane region" description="Helical" evidence="7">
    <location>
        <begin position="40"/>
        <end position="63"/>
    </location>
</feature>
<feature type="transmembrane region" description="Helical" evidence="7">
    <location>
        <begin position="75"/>
        <end position="95"/>
    </location>
</feature>
<dbReference type="InterPro" id="IPR020846">
    <property type="entry name" value="MFS_dom"/>
</dbReference>
<feature type="transmembrane region" description="Helical" evidence="7">
    <location>
        <begin position="370"/>
        <end position="392"/>
    </location>
</feature>
<feature type="transmembrane region" description="Helical" evidence="7">
    <location>
        <begin position="343"/>
        <end position="364"/>
    </location>
</feature>
<gene>
    <name evidence="9" type="ORF">HMPREF0010_01446</name>
</gene>
<organism evidence="9 10">
    <name type="scientific">Acinetobacter baumannii (strain ATCC 19606 / DSM 30007 / JCM 6841 / CCUG 19606 / CIP 70.34 / NBRC 109757 / NCIMB 12457 / NCTC 12156 / 81)</name>
    <dbReference type="NCBI Taxonomy" id="575584"/>
    <lineage>
        <taxon>Bacteria</taxon>
        <taxon>Pseudomonadati</taxon>
        <taxon>Pseudomonadota</taxon>
        <taxon>Gammaproteobacteria</taxon>
        <taxon>Moraxellales</taxon>
        <taxon>Moraxellaceae</taxon>
        <taxon>Acinetobacter</taxon>
        <taxon>Acinetobacter calcoaceticus/baumannii complex</taxon>
    </lineage>
</organism>
<dbReference type="Proteomes" id="UP000005740">
    <property type="component" value="Unassembled WGS sequence"/>
</dbReference>
<feature type="transmembrane region" description="Helical" evidence="7">
    <location>
        <begin position="404"/>
        <end position="428"/>
    </location>
</feature>
<keyword evidence="6 7" id="KW-0472">Membrane</keyword>
<evidence type="ECO:0000256" key="3">
    <source>
        <dbReference type="ARBA" id="ARBA00022448"/>
    </source>
</evidence>
<evidence type="ECO:0000256" key="1">
    <source>
        <dbReference type="ARBA" id="ARBA00004141"/>
    </source>
</evidence>
<dbReference type="GO" id="GO:0016020">
    <property type="term" value="C:membrane"/>
    <property type="evidence" value="ECO:0007669"/>
    <property type="project" value="UniProtKB-SubCell"/>
</dbReference>
<evidence type="ECO:0000256" key="5">
    <source>
        <dbReference type="ARBA" id="ARBA00022989"/>
    </source>
</evidence>
<dbReference type="InterPro" id="IPR005829">
    <property type="entry name" value="Sugar_transporter_CS"/>
</dbReference>
<accession>D0C9Y3</accession>
<keyword evidence="5 7" id="KW-1133">Transmembrane helix</keyword>
<protein>
    <submittedName>
        <fullName evidence="9">Transporter, major facilitator family protein</fullName>
    </submittedName>
</protein>
<evidence type="ECO:0000256" key="2">
    <source>
        <dbReference type="ARBA" id="ARBA00010992"/>
    </source>
</evidence>
<evidence type="ECO:0000259" key="8">
    <source>
        <dbReference type="PROSITE" id="PS50850"/>
    </source>
</evidence>
<feature type="transmembrane region" description="Helical" evidence="7">
    <location>
        <begin position="165"/>
        <end position="187"/>
    </location>
</feature>
<sequence length="467" mass="51637">MIRRYKMTNLADVEQISHHQKNAEIIARLERLPVTGRLQFMRITIGIATFFDAYTVLAIAFALPQLITEWHLTPAYVGAIIAAGYVGQLVGAIFFGSLAEKVGRLKVLSFTILLFVAMDISCLFAWSGMSLLIFRFLQGVGTGGEVPVASAYINEFIGAEKRGKFFLLYEVLFPLGLMFAGMAAFFLMPIYGWKVMFIVGLVPSLLVIPLRFFLPESPRWLASKGRFKEADQVVKSFEDGAIKSGKTLAEPVVKEINPQGLAKTDWRELFRGIYRKRTFTLWGMWFCVYMVNNAMVTWLPSLYKQHFGLSLQTSLGYGWITSGVGVIASIICALMIDKVGRRPWYSAAFFLAIIPLMSLSILGAKSAMQVVILATLSYAILQTISFSLYLYAAELYPTRLRAMGIGFSTAWLRAGSAIGPVMVGLVVGGYGIQYVFSVLAVVALIGGLVTFLFAIETKGQVLEKLSP</sequence>
<comment type="subcellular location">
    <subcellularLocation>
        <location evidence="1">Membrane</location>
        <topology evidence="1">Multi-pass membrane protein</topology>
    </subcellularLocation>
</comment>
<dbReference type="GO" id="GO:0022857">
    <property type="term" value="F:transmembrane transporter activity"/>
    <property type="evidence" value="ECO:0007669"/>
    <property type="project" value="InterPro"/>
</dbReference>
<feature type="transmembrane region" description="Helical" evidence="7">
    <location>
        <begin position="193"/>
        <end position="214"/>
    </location>
</feature>
<dbReference type="SUPFAM" id="SSF103473">
    <property type="entry name" value="MFS general substrate transporter"/>
    <property type="match status" value="1"/>
</dbReference>
<keyword evidence="3" id="KW-0813">Transport</keyword>
<dbReference type="BioCyc" id="ABAU575584-HMP:GM69-1462-MONOMER"/>
<dbReference type="InterPro" id="IPR036259">
    <property type="entry name" value="MFS_trans_sf"/>
</dbReference>
<dbReference type="EMBL" id="GG704573">
    <property type="protein sequence ID" value="EEX04052.1"/>
    <property type="molecule type" value="Genomic_DNA"/>
</dbReference>
<dbReference type="PANTHER" id="PTHR23511:SF34">
    <property type="entry name" value="SYNAPTIC VESICLE GLYCOPROTEIN 2"/>
    <property type="match status" value="1"/>
</dbReference>
<dbReference type="InterPro" id="IPR005828">
    <property type="entry name" value="MFS_sugar_transport-like"/>
</dbReference>
<comment type="similarity">
    <text evidence="2">Belongs to the major facilitator superfamily. Sugar transporter (TC 2.A.1.1) family.</text>
</comment>
<dbReference type="AlphaFoldDB" id="D0C9Y3"/>
<evidence type="ECO:0000256" key="4">
    <source>
        <dbReference type="ARBA" id="ARBA00022692"/>
    </source>
</evidence>
<proteinExistence type="inferred from homology"/>
<evidence type="ECO:0000313" key="9">
    <source>
        <dbReference type="EMBL" id="EEX04052.1"/>
    </source>
</evidence>
<reference evidence="10" key="1">
    <citation type="journal article" date="2012" name="PLoS ONE">
        <title>The success of Acinetobacter species; genetic, metabolic and virulence attributes.</title>
        <authorList>
            <person name="Peleg A.Y."/>
            <person name="de Breij A."/>
            <person name="Adams M.D."/>
            <person name="Cerqueira G.M."/>
            <person name="Mocali S."/>
            <person name="Galardini M."/>
            <person name="Nibbering P.H."/>
            <person name="Earl A.M."/>
            <person name="Ward D.V."/>
            <person name="Paterson D.L."/>
            <person name="Seifert H."/>
            <person name="Dijkshoorn L."/>
        </authorList>
    </citation>
    <scope>NUCLEOTIDE SEQUENCE [LARGE SCALE GENOMIC DNA]</scope>
    <source>
        <strain evidence="10">ATCC 19606 / DSM 30007 / JCM 6841 / CCUG 19606 / CIP 70.34 / NBRC 109757 / NCIMB 12457 / NCTC 12156 / 81</strain>
    </source>
</reference>
<feature type="transmembrane region" description="Helical" evidence="7">
    <location>
        <begin position="315"/>
        <end position="336"/>
    </location>
</feature>